<dbReference type="WBParaSite" id="RSKR_0000402300.1">
    <property type="protein sequence ID" value="RSKR_0000402300.1"/>
    <property type="gene ID" value="RSKR_0000402300"/>
</dbReference>
<proteinExistence type="predicted"/>
<sequence length="575" mass="65445">MEREISPATHMQAFNLNLTSSLFNSVQGTKAVVFDQPLFRLFDSFISYTSMSQNYGIKRNLSLYNLTEVDVDHAFYFLTPNANIAKQALAHVLRIAKSKSIKGIHIRFLPEASMAITNIFKECNFTEIELTISALPIYWITLDTFSLTLCDPNVLFKNVVHNDVVSLHKCAHAISQLDIQTRNTATLRYHGEMSKIVTNILLQLRINEQKSPQKSVVKKIEINDIIIIDRFVDPITPLLIPSTFDGLIDEFFEVDSCGNVTVDTLELKDRTSLEKNEKPRIKLSLNDEYYQSIRDLHIGAVAPVISQTLKELTKQENQARDVSNSVAVYKMLVSKLNEFVKQKKSCNQYLRLVEMIFKRLSEDIIQDLLDCQTEILEGIYLGDKVIPFLECNLISGKEFLRTVRLICLQSIVNNGLKKDTLKNYQRLIVQTYGIHKLQFLIKLQMAGLLSEKNGSIKKTPSSFNFENFASTKRTFNLLPKDVVDSVGQKDASYAFNGYAPLLVRFLEKNSRVDWSDFKTKQSSQLTTNSDEEDGKKMLFVIGGLTRAESSCIKLHFKVISSTEFISGNQFINAFE</sequence>
<dbReference type="Proteomes" id="UP000095286">
    <property type="component" value="Unplaced"/>
</dbReference>
<name>A0AC35TSE0_9BILA</name>
<evidence type="ECO:0000313" key="1">
    <source>
        <dbReference type="Proteomes" id="UP000095286"/>
    </source>
</evidence>
<organism evidence="1 2">
    <name type="scientific">Rhabditophanes sp. KR3021</name>
    <dbReference type="NCBI Taxonomy" id="114890"/>
    <lineage>
        <taxon>Eukaryota</taxon>
        <taxon>Metazoa</taxon>
        <taxon>Ecdysozoa</taxon>
        <taxon>Nematoda</taxon>
        <taxon>Chromadorea</taxon>
        <taxon>Rhabditida</taxon>
        <taxon>Tylenchina</taxon>
        <taxon>Panagrolaimomorpha</taxon>
        <taxon>Strongyloidoidea</taxon>
        <taxon>Alloionematidae</taxon>
        <taxon>Rhabditophanes</taxon>
    </lineage>
</organism>
<accession>A0AC35TSE0</accession>
<protein>
    <submittedName>
        <fullName evidence="2">Vacuolar protein sorting-associated protein 33A</fullName>
    </submittedName>
</protein>
<evidence type="ECO:0000313" key="2">
    <source>
        <dbReference type="WBParaSite" id="RSKR_0000402300.1"/>
    </source>
</evidence>
<reference evidence="2" key="1">
    <citation type="submission" date="2016-11" db="UniProtKB">
        <authorList>
            <consortium name="WormBaseParasite"/>
        </authorList>
    </citation>
    <scope>IDENTIFICATION</scope>
    <source>
        <strain evidence="2">KR3021</strain>
    </source>
</reference>